<evidence type="ECO:0000313" key="1">
    <source>
        <dbReference type="EMBL" id="BAO98010.1"/>
    </source>
</evidence>
<reference evidence="1 2" key="1">
    <citation type="submission" date="2013-11" db="EMBL/GenBank/DDBJ databases">
        <title>Estimation of Helicobacter pylori bacteriophage ecology using H. pylori isolates.</title>
        <authorList>
            <person name="Uchiyama J."/>
            <person name="Takemura-Uchiyama I."/>
            <person name="Ujihara T."/>
            <person name="Matsuzaki S."/>
        </authorList>
    </citation>
    <scope>NUCLEOTIDE SEQUENCE [LARGE SCALE GENOMIC DNA]</scope>
    <source>
        <strain evidence="1 2">NY40</strain>
    </source>
</reference>
<name>A0A060PTP8_HELPX</name>
<accession>A0A060PTP8</accession>
<gene>
    <name evidence="1" type="ORF">NY40_1001</name>
</gene>
<dbReference type="AlphaFoldDB" id="A0A060PTP8"/>
<dbReference type="Proteomes" id="UP000031662">
    <property type="component" value="Chromosome"/>
</dbReference>
<organism evidence="1 2">
    <name type="scientific">Helicobacter pylori NY40</name>
    <dbReference type="NCBI Taxonomy" id="1426844"/>
    <lineage>
        <taxon>Bacteria</taxon>
        <taxon>Pseudomonadati</taxon>
        <taxon>Campylobacterota</taxon>
        <taxon>Epsilonproteobacteria</taxon>
        <taxon>Campylobacterales</taxon>
        <taxon>Helicobacteraceae</taxon>
        <taxon>Helicobacter</taxon>
    </lineage>
</organism>
<protein>
    <submittedName>
        <fullName evidence="1">Uncharacterized protein</fullName>
    </submittedName>
</protein>
<evidence type="ECO:0000313" key="2">
    <source>
        <dbReference type="Proteomes" id="UP000031662"/>
    </source>
</evidence>
<dbReference type="HOGENOM" id="CLU_2935228_0_0_7"/>
<proteinExistence type="predicted"/>
<dbReference type="EMBL" id="AP014523">
    <property type="protein sequence ID" value="BAO98010.1"/>
    <property type="molecule type" value="Genomic_DNA"/>
</dbReference>
<sequence length="60" mass="7003">MYSIGTRIWECSSFKSLPNRCVKLSMPFWITSCILSKTQYSLAEKEQDERMLVKSVAYFA</sequence>